<dbReference type="GO" id="GO:0003676">
    <property type="term" value="F:nucleic acid binding"/>
    <property type="evidence" value="ECO:0007669"/>
    <property type="project" value="InterPro"/>
</dbReference>
<dbReference type="Proteomes" id="UP000008237">
    <property type="component" value="Unassembled WGS sequence"/>
</dbReference>
<organism evidence="2">
    <name type="scientific">Harpegnathos saltator</name>
    <name type="common">Jerdon's jumping ant</name>
    <dbReference type="NCBI Taxonomy" id="610380"/>
    <lineage>
        <taxon>Eukaryota</taxon>
        <taxon>Metazoa</taxon>
        <taxon>Ecdysozoa</taxon>
        <taxon>Arthropoda</taxon>
        <taxon>Hexapoda</taxon>
        <taxon>Insecta</taxon>
        <taxon>Pterygota</taxon>
        <taxon>Neoptera</taxon>
        <taxon>Endopterygota</taxon>
        <taxon>Hymenoptera</taxon>
        <taxon>Apocrita</taxon>
        <taxon>Aculeata</taxon>
        <taxon>Formicoidea</taxon>
        <taxon>Formicidae</taxon>
        <taxon>Ponerinae</taxon>
        <taxon>Ponerini</taxon>
        <taxon>Harpegnathos</taxon>
    </lineage>
</organism>
<dbReference type="AlphaFoldDB" id="E2C852"/>
<protein>
    <recommendedName>
        <fullName evidence="3">Tc1-like transposase DDE domain-containing protein</fullName>
    </recommendedName>
</protein>
<dbReference type="Gene3D" id="3.30.420.10">
    <property type="entry name" value="Ribonuclease H-like superfamily/Ribonuclease H"/>
    <property type="match status" value="1"/>
</dbReference>
<gene>
    <name evidence="1" type="ORF">EAI_04296</name>
</gene>
<dbReference type="PANTHER" id="PTHR47326:SF1">
    <property type="entry name" value="HTH PSQ-TYPE DOMAIN-CONTAINING PROTEIN"/>
    <property type="match status" value="1"/>
</dbReference>
<evidence type="ECO:0008006" key="3">
    <source>
        <dbReference type="Google" id="ProtNLM"/>
    </source>
</evidence>
<dbReference type="EMBL" id="GL453554">
    <property type="protein sequence ID" value="EFN75878.1"/>
    <property type="molecule type" value="Genomic_DNA"/>
</dbReference>
<dbReference type="InterPro" id="IPR036397">
    <property type="entry name" value="RNaseH_sf"/>
</dbReference>
<sequence length="116" mass="13850">YIEVLETVVKQWIDSVCGDRPYIFQQDSASSHKAMTTQDWMTENFYDYITPNLWPPRSSDHNPLDYYVWSVIERETNKHPHNNISSRKDAITTTMIKMNKEHLIRACNRFRPRIES</sequence>
<name>E2C852_HARSA</name>
<dbReference type="OrthoDB" id="7540217at2759"/>
<proteinExistence type="predicted"/>
<keyword evidence="2" id="KW-1185">Reference proteome</keyword>
<dbReference type="OMA" id="VWSICER"/>
<reference evidence="1 2" key="1">
    <citation type="journal article" date="2010" name="Science">
        <title>Genomic comparison of the ants Camponotus floridanus and Harpegnathos saltator.</title>
        <authorList>
            <person name="Bonasio R."/>
            <person name="Zhang G."/>
            <person name="Ye C."/>
            <person name="Mutti N.S."/>
            <person name="Fang X."/>
            <person name="Qin N."/>
            <person name="Donahue G."/>
            <person name="Yang P."/>
            <person name="Li Q."/>
            <person name="Li C."/>
            <person name="Zhang P."/>
            <person name="Huang Z."/>
            <person name="Berger S.L."/>
            <person name="Reinberg D."/>
            <person name="Wang J."/>
            <person name="Liebig J."/>
        </authorList>
    </citation>
    <scope>NUCLEOTIDE SEQUENCE [LARGE SCALE GENOMIC DNA]</scope>
    <source>
        <strain evidence="1 2">R22 G/1</strain>
    </source>
</reference>
<evidence type="ECO:0000313" key="2">
    <source>
        <dbReference type="Proteomes" id="UP000008237"/>
    </source>
</evidence>
<feature type="non-terminal residue" evidence="1">
    <location>
        <position position="1"/>
    </location>
</feature>
<dbReference type="InParanoid" id="E2C852"/>
<evidence type="ECO:0000313" key="1">
    <source>
        <dbReference type="EMBL" id="EFN75878.1"/>
    </source>
</evidence>
<feature type="non-terminal residue" evidence="1">
    <location>
        <position position="116"/>
    </location>
</feature>
<accession>E2C852</accession>
<dbReference type="PANTHER" id="PTHR47326">
    <property type="entry name" value="TRANSPOSABLE ELEMENT TC3 TRANSPOSASE-LIKE PROTEIN"/>
    <property type="match status" value="1"/>
</dbReference>